<keyword evidence="3" id="KW-1185">Reference proteome</keyword>
<dbReference type="AlphaFoldDB" id="A0AAV8YEJ9"/>
<organism evidence="2 3">
    <name type="scientific">Aromia moschata</name>
    <dbReference type="NCBI Taxonomy" id="1265417"/>
    <lineage>
        <taxon>Eukaryota</taxon>
        <taxon>Metazoa</taxon>
        <taxon>Ecdysozoa</taxon>
        <taxon>Arthropoda</taxon>
        <taxon>Hexapoda</taxon>
        <taxon>Insecta</taxon>
        <taxon>Pterygota</taxon>
        <taxon>Neoptera</taxon>
        <taxon>Endopterygota</taxon>
        <taxon>Coleoptera</taxon>
        <taxon>Polyphaga</taxon>
        <taxon>Cucujiformia</taxon>
        <taxon>Chrysomeloidea</taxon>
        <taxon>Cerambycidae</taxon>
        <taxon>Cerambycinae</taxon>
        <taxon>Callichromatini</taxon>
        <taxon>Aromia</taxon>
    </lineage>
</organism>
<dbReference type="PANTHER" id="PTHR45871">
    <property type="entry name" value="N-ACETYLGLUCOSAMINYL-PHOSPHATIDYLINOSITOL BIOSYNTHETIC PROTEIN"/>
    <property type="match status" value="1"/>
</dbReference>
<dbReference type="GO" id="GO:0000506">
    <property type="term" value="C:glycosylphosphatidylinositol-N-acetylglucosaminyltransferase (GPI-GnT) complex"/>
    <property type="evidence" value="ECO:0007669"/>
    <property type="project" value="TreeGrafter"/>
</dbReference>
<dbReference type="PANTHER" id="PTHR45871:SF1">
    <property type="entry name" value="PHOSPHATIDYLINOSITOL N-ACETYLGLUCOSAMINYLTRANSFERASE SUBUNIT A"/>
    <property type="match status" value="1"/>
</dbReference>
<keyword evidence="1" id="KW-1133">Transmembrane helix</keyword>
<dbReference type="GO" id="GO:0017176">
    <property type="term" value="F:phosphatidylinositol N-acetylglucosaminyltransferase activity"/>
    <property type="evidence" value="ECO:0007669"/>
    <property type="project" value="TreeGrafter"/>
</dbReference>
<gene>
    <name evidence="2" type="ORF">NQ318_017832</name>
</gene>
<reference evidence="2" key="1">
    <citation type="journal article" date="2023" name="Insect Mol. Biol.">
        <title>Genome sequencing provides insights into the evolution of gene families encoding plant cell wall-degrading enzymes in longhorned beetles.</title>
        <authorList>
            <person name="Shin N.R."/>
            <person name="Okamura Y."/>
            <person name="Kirsch R."/>
            <person name="Pauchet Y."/>
        </authorList>
    </citation>
    <scope>NUCLEOTIDE SEQUENCE</scope>
    <source>
        <strain evidence="2">AMC_N1</strain>
    </source>
</reference>
<evidence type="ECO:0000256" key="1">
    <source>
        <dbReference type="SAM" id="Phobius"/>
    </source>
</evidence>
<dbReference type="SUPFAM" id="SSF53756">
    <property type="entry name" value="UDP-Glycosyltransferase/glycogen phosphorylase"/>
    <property type="match status" value="1"/>
</dbReference>
<keyword evidence="1" id="KW-0812">Transmembrane</keyword>
<keyword evidence="1" id="KW-0472">Membrane</keyword>
<proteinExistence type="predicted"/>
<dbReference type="Proteomes" id="UP001162162">
    <property type="component" value="Unassembled WGS sequence"/>
</dbReference>
<evidence type="ECO:0000313" key="3">
    <source>
        <dbReference type="Proteomes" id="UP001162162"/>
    </source>
</evidence>
<dbReference type="Gene3D" id="3.40.50.2000">
    <property type="entry name" value="Glycogen Phosphorylase B"/>
    <property type="match status" value="1"/>
</dbReference>
<sequence>MAIVEAASCGLKVVSTKVGGIPEVLPEDLIYLTEANVPSLMEGLEKAIADLKEGNVVCPYECNIRIRKYYNWENVSARTEVVYQKVTQEGVKDLGHQLNGYLASGVWPFLLVVSLTFLILNLYEYLVPRRDIDIAKDYNHKSQRKTRIN</sequence>
<accession>A0AAV8YEJ9</accession>
<comment type="caution">
    <text evidence="2">The sequence shown here is derived from an EMBL/GenBank/DDBJ whole genome shotgun (WGS) entry which is preliminary data.</text>
</comment>
<dbReference type="EMBL" id="JAPWTK010000105">
    <property type="protein sequence ID" value="KAJ8950107.1"/>
    <property type="molecule type" value="Genomic_DNA"/>
</dbReference>
<feature type="transmembrane region" description="Helical" evidence="1">
    <location>
        <begin position="101"/>
        <end position="123"/>
    </location>
</feature>
<dbReference type="GO" id="GO:0006506">
    <property type="term" value="P:GPI anchor biosynthetic process"/>
    <property type="evidence" value="ECO:0007669"/>
    <property type="project" value="TreeGrafter"/>
</dbReference>
<evidence type="ECO:0000313" key="2">
    <source>
        <dbReference type="EMBL" id="KAJ8950107.1"/>
    </source>
</evidence>
<name>A0AAV8YEJ9_9CUCU</name>
<protein>
    <submittedName>
        <fullName evidence="2">Uncharacterized protein</fullName>
    </submittedName>
</protein>